<dbReference type="Proteomes" id="UP000000447">
    <property type="component" value="Chromosome"/>
</dbReference>
<protein>
    <submittedName>
        <fullName evidence="2">Putative membrane protein</fullName>
    </submittedName>
</protein>
<feature type="transmembrane region" description="Helical" evidence="1">
    <location>
        <begin position="74"/>
        <end position="90"/>
    </location>
</feature>
<dbReference type="AlphaFoldDB" id="B9L058"/>
<feature type="transmembrane region" description="Helical" evidence="1">
    <location>
        <begin position="6"/>
        <end position="25"/>
    </location>
</feature>
<gene>
    <name evidence="2" type="ordered locus">trd_1550</name>
</gene>
<evidence type="ECO:0000256" key="1">
    <source>
        <dbReference type="SAM" id="Phobius"/>
    </source>
</evidence>
<keyword evidence="1" id="KW-0812">Transmembrane</keyword>
<dbReference type="InterPro" id="IPR009324">
    <property type="entry name" value="DUF981"/>
</dbReference>
<reference evidence="2 3" key="1">
    <citation type="journal article" date="2009" name="PLoS ONE">
        <title>Complete genome sequence of the aerobic CO-oxidizing thermophile Thermomicrobium roseum.</title>
        <authorList>
            <person name="Wu D."/>
            <person name="Raymond J."/>
            <person name="Wu M."/>
            <person name="Chatterji S."/>
            <person name="Ren Q."/>
            <person name="Graham J.E."/>
            <person name="Bryant D.A."/>
            <person name="Robb F."/>
            <person name="Colman A."/>
            <person name="Tallon L.J."/>
            <person name="Badger J.H."/>
            <person name="Madupu R."/>
            <person name="Ward N.L."/>
            <person name="Eisen J.A."/>
        </authorList>
    </citation>
    <scope>NUCLEOTIDE SEQUENCE [LARGE SCALE GENOMIC DNA]</scope>
    <source>
        <strain evidence="3">ATCC 27502 / DSM 5159 / P-2</strain>
    </source>
</reference>
<feature type="transmembrane region" description="Helical" evidence="1">
    <location>
        <begin position="97"/>
        <end position="119"/>
    </location>
</feature>
<keyword evidence="1" id="KW-1133">Transmembrane helix</keyword>
<feature type="transmembrane region" description="Helical" evidence="1">
    <location>
        <begin position="37"/>
        <end position="62"/>
    </location>
</feature>
<evidence type="ECO:0000313" key="2">
    <source>
        <dbReference type="EMBL" id="ACM05108.1"/>
    </source>
</evidence>
<dbReference type="eggNOG" id="COG3374">
    <property type="taxonomic scope" value="Bacteria"/>
</dbReference>
<dbReference type="KEGG" id="tro:trd_1550"/>
<feature type="transmembrane region" description="Helical" evidence="1">
    <location>
        <begin position="125"/>
        <end position="145"/>
    </location>
</feature>
<feature type="transmembrane region" description="Helical" evidence="1">
    <location>
        <begin position="152"/>
        <end position="174"/>
    </location>
</feature>
<dbReference type="HOGENOM" id="CLU_113596_0_0_0"/>
<dbReference type="RefSeq" id="WP_015922497.1">
    <property type="nucleotide sequence ID" value="NC_011959.1"/>
</dbReference>
<accession>B9L058</accession>
<evidence type="ECO:0000313" key="3">
    <source>
        <dbReference type="Proteomes" id="UP000000447"/>
    </source>
</evidence>
<keyword evidence="1" id="KW-0472">Membrane</keyword>
<dbReference type="EMBL" id="CP001275">
    <property type="protein sequence ID" value="ACM05108.1"/>
    <property type="molecule type" value="Genomic_DNA"/>
</dbReference>
<sequence length="192" mass="20460">MFIDYLTIMMVAVVVGALLAAWYGWRFLDAPAELVRPWGWSFLATGLLLAIPALHLTLTWPLPGGNNIIMGEPALYFGVLLSLAGLIILIGHDLRPLAWLSLPGGIMLVVIAGAILQHGLTRSPVMWAIAYGAIGIAGILVPVSFRVPSLRLIAAVLLVVGAAIFAIGAVGAYLEHPGPDNFGQWRPLPLRS</sequence>
<keyword evidence="3" id="KW-1185">Reference proteome</keyword>
<organism evidence="2 3">
    <name type="scientific">Thermomicrobium roseum (strain ATCC 27502 / DSM 5159 / P-2)</name>
    <dbReference type="NCBI Taxonomy" id="309801"/>
    <lineage>
        <taxon>Bacteria</taxon>
        <taxon>Pseudomonadati</taxon>
        <taxon>Thermomicrobiota</taxon>
        <taxon>Thermomicrobia</taxon>
        <taxon>Thermomicrobiales</taxon>
        <taxon>Thermomicrobiaceae</taxon>
        <taxon>Thermomicrobium</taxon>
    </lineage>
</organism>
<name>B9L058_THERP</name>
<dbReference type="Pfam" id="PF06168">
    <property type="entry name" value="DUF981"/>
    <property type="match status" value="1"/>
</dbReference>
<proteinExistence type="predicted"/>
<dbReference type="OrthoDB" id="1420765at2"/>